<dbReference type="HOGENOM" id="CLU_2627162_0_0_1"/>
<protein>
    <submittedName>
        <fullName evidence="1 2">Uncharacterized protein</fullName>
    </submittedName>
</protein>
<organism evidence="1">
    <name type="scientific">Guillardia theta (strain CCMP2712)</name>
    <name type="common">Cryptophyte</name>
    <dbReference type="NCBI Taxonomy" id="905079"/>
    <lineage>
        <taxon>Eukaryota</taxon>
        <taxon>Cryptophyceae</taxon>
        <taxon>Pyrenomonadales</taxon>
        <taxon>Geminigeraceae</taxon>
        <taxon>Guillardia</taxon>
    </lineage>
</organism>
<dbReference type="EnsemblProtists" id="EKX49571">
    <property type="protein sequence ID" value="EKX49571"/>
    <property type="gene ID" value="GUITHDRAFT_151408"/>
</dbReference>
<name>L1JLX4_GUITC</name>
<dbReference type="AlphaFoldDB" id="L1JLX4"/>
<gene>
    <name evidence="1" type="ORF">GUITHDRAFT_151408</name>
</gene>
<reference evidence="3" key="2">
    <citation type="submission" date="2012-11" db="EMBL/GenBank/DDBJ databases">
        <authorList>
            <person name="Kuo A."/>
            <person name="Curtis B.A."/>
            <person name="Tanifuji G."/>
            <person name="Burki F."/>
            <person name="Gruber A."/>
            <person name="Irimia M."/>
            <person name="Maruyama S."/>
            <person name="Arias M.C."/>
            <person name="Ball S.G."/>
            <person name="Gile G.H."/>
            <person name="Hirakawa Y."/>
            <person name="Hopkins J.F."/>
            <person name="Rensing S.A."/>
            <person name="Schmutz J."/>
            <person name="Symeonidi A."/>
            <person name="Elias M."/>
            <person name="Eveleigh R.J."/>
            <person name="Herman E.K."/>
            <person name="Klute M.J."/>
            <person name="Nakayama T."/>
            <person name="Obornik M."/>
            <person name="Reyes-Prieto A."/>
            <person name="Armbrust E.V."/>
            <person name="Aves S.J."/>
            <person name="Beiko R.G."/>
            <person name="Coutinho P."/>
            <person name="Dacks J.B."/>
            <person name="Durnford D.G."/>
            <person name="Fast N.M."/>
            <person name="Green B.R."/>
            <person name="Grisdale C."/>
            <person name="Hempe F."/>
            <person name="Henrissat B."/>
            <person name="Hoppner M.P."/>
            <person name="Ishida K.-I."/>
            <person name="Kim E."/>
            <person name="Koreny L."/>
            <person name="Kroth P.G."/>
            <person name="Liu Y."/>
            <person name="Malik S.-B."/>
            <person name="Maier U.G."/>
            <person name="McRose D."/>
            <person name="Mock T."/>
            <person name="Neilson J.A."/>
            <person name="Onodera N.T."/>
            <person name="Poole A.M."/>
            <person name="Pritham E.J."/>
            <person name="Richards T.A."/>
            <person name="Rocap G."/>
            <person name="Roy S.W."/>
            <person name="Sarai C."/>
            <person name="Schaack S."/>
            <person name="Shirato S."/>
            <person name="Slamovits C.H."/>
            <person name="Spencer D.F."/>
            <person name="Suzuki S."/>
            <person name="Worden A.Z."/>
            <person name="Zauner S."/>
            <person name="Barry K."/>
            <person name="Bell C."/>
            <person name="Bharti A.K."/>
            <person name="Crow J.A."/>
            <person name="Grimwood J."/>
            <person name="Kramer R."/>
            <person name="Lindquist E."/>
            <person name="Lucas S."/>
            <person name="Salamov A."/>
            <person name="McFadden G.I."/>
            <person name="Lane C.E."/>
            <person name="Keeling P.J."/>
            <person name="Gray M.W."/>
            <person name="Grigoriev I.V."/>
            <person name="Archibald J.M."/>
        </authorList>
    </citation>
    <scope>NUCLEOTIDE SEQUENCE</scope>
    <source>
        <strain evidence="3">CCMP2712</strain>
    </source>
</reference>
<reference evidence="1 3" key="1">
    <citation type="journal article" date="2012" name="Nature">
        <title>Algal genomes reveal evolutionary mosaicism and the fate of nucleomorphs.</title>
        <authorList>
            <consortium name="DOE Joint Genome Institute"/>
            <person name="Curtis B.A."/>
            <person name="Tanifuji G."/>
            <person name="Burki F."/>
            <person name="Gruber A."/>
            <person name="Irimia M."/>
            <person name="Maruyama S."/>
            <person name="Arias M.C."/>
            <person name="Ball S.G."/>
            <person name="Gile G.H."/>
            <person name="Hirakawa Y."/>
            <person name="Hopkins J.F."/>
            <person name="Kuo A."/>
            <person name="Rensing S.A."/>
            <person name="Schmutz J."/>
            <person name="Symeonidi A."/>
            <person name="Elias M."/>
            <person name="Eveleigh R.J."/>
            <person name="Herman E.K."/>
            <person name="Klute M.J."/>
            <person name="Nakayama T."/>
            <person name="Obornik M."/>
            <person name="Reyes-Prieto A."/>
            <person name="Armbrust E.V."/>
            <person name="Aves S.J."/>
            <person name="Beiko R.G."/>
            <person name="Coutinho P."/>
            <person name="Dacks J.B."/>
            <person name="Durnford D.G."/>
            <person name="Fast N.M."/>
            <person name="Green B.R."/>
            <person name="Grisdale C.J."/>
            <person name="Hempel F."/>
            <person name="Henrissat B."/>
            <person name="Hoppner M.P."/>
            <person name="Ishida K."/>
            <person name="Kim E."/>
            <person name="Koreny L."/>
            <person name="Kroth P.G."/>
            <person name="Liu Y."/>
            <person name="Malik S.B."/>
            <person name="Maier U.G."/>
            <person name="McRose D."/>
            <person name="Mock T."/>
            <person name="Neilson J.A."/>
            <person name="Onodera N.T."/>
            <person name="Poole A.M."/>
            <person name="Pritham E.J."/>
            <person name="Richards T.A."/>
            <person name="Rocap G."/>
            <person name="Roy S.W."/>
            <person name="Sarai C."/>
            <person name="Schaack S."/>
            <person name="Shirato S."/>
            <person name="Slamovits C.H."/>
            <person name="Spencer D.F."/>
            <person name="Suzuki S."/>
            <person name="Worden A.Z."/>
            <person name="Zauner S."/>
            <person name="Barry K."/>
            <person name="Bell C."/>
            <person name="Bharti A.K."/>
            <person name="Crow J.A."/>
            <person name="Grimwood J."/>
            <person name="Kramer R."/>
            <person name="Lindquist E."/>
            <person name="Lucas S."/>
            <person name="Salamov A."/>
            <person name="McFadden G.I."/>
            <person name="Lane C.E."/>
            <person name="Keeling P.J."/>
            <person name="Gray M.W."/>
            <person name="Grigoriev I.V."/>
            <person name="Archibald J.M."/>
        </authorList>
    </citation>
    <scope>NUCLEOTIDE SEQUENCE</scope>
    <source>
        <strain evidence="1 3">CCMP2712</strain>
    </source>
</reference>
<keyword evidence="3" id="KW-1185">Reference proteome</keyword>
<dbReference type="RefSeq" id="XP_005836551.1">
    <property type="nucleotide sequence ID" value="XM_005836494.1"/>
</dbReference>
<dbReference type="Proteomes" id="UP000011087">
    <property type="component" value="Unassembled WGS sequence"/>
</dbReference>
<dbReference type="GeneID" id="17306227"/>
<reference evidence="2" key="3">
    <citation type="submission" date="2016-03" db="UniProtKB">
        <authorList>
            <consortium name="EnsemblProtists"/>
        </authorList>
    </citation>
    <scope>IDENTIFICATION</scope>
</reference>
<dbReference type="KEGG" id="gtt:GUITHDRAFT_151408"/>
<accession>L1JLX4</accession>
<dbReference type="EMBL" id="JH992981">
    <property type="protein sequence ID" value="EKX49571.1"/>
    <property type="molecule type" value="Genomic_DNA"/>
</dbReference>
<evidence type="ECO:0000313" key="2">
    <source>
        <dbReference type="EnsemblProtists" id="EKX49571"/>
    </source>
</evidence>
<evidence type="ECO:0000313" key="3">
    <source>
        <dbReference type="Proteomes" id="UP000011087"/>
    </source>
</evidence>
<sequence>MPLNILVPSAYYLQWRSSTGVRKCSFKLDYNQKTFMRKQKKVMVETKWQVDGKEKASSCYANILSARLKKLKCKEESS</sequence>
<dbReference type="PaxDb" id="55529-EKX49571"/>
<evidence type="ECO:0000313" key="1">
    <source>
        <dbReference type="EMBL" id="EKX49571.1"/>
    </source>
</evidence>
<proteinExistence type="predicted"/>